<evidence type="ECO:0000256" key="5">
    <source>
        <dbReference type="ARBA" id="ARBA00038344"/>
    </source>
</evidence>
<dbReference type="InterPro" id="IPR015943">
    <property type="entry name" value="WD40/YVTN_repeat-like_dom_sf"/>
</dbReference>
<protein>
    <submittedName>
        <fullName evidence="8">Uncharacterized protein</fullName>
    </submittedName>
</protein>
<keyword evidence="3" id="KW-0677">Repeat</keyword>
<dbReference type="PROSITE" id="PS50082">
    <property type="entry name" value="WD_REPEATS_2"/>
    <property type="match status" value="3"/>
</dbReference>
<reference evidence="8" key="1">
    <citation type="submission" date="2022-11" db="EMBL/GenBank/DDBJ databases">
        <authorList>
            <person name="Kikuchi T."/>
        </authorList>
    </citation>
    <scope>NUCLEOTIDE SEQUENCE</scope>
    <source>
        <strain evidence="8">PS1010</strain>
    </source>
</reference>
<organism evidence="8 9">
    <name type="scientific">Caenorhabditis angaria</name>
    <dbReference type="NCBI Taxonomy" id="860376"/>
    <lineage>
        <taxon>Eukaryota</taxon>
        <taxon>Metazoa</taxon>
        <taxon>Ecdysozoa</taxon>
        <taxon>Nematoda</taxon>
        <taxon>Chromadorea</taxon>
        <taxon>Rhabditida</taxon>
        <taxon>Rhabditina</taxon>
        <taxon>Rhabditomorpha</taxon>
        <taxon>Rhabditoidea</taxon>
        <taxon>Rhabditidae</taxon>
        <taxon>Peloderinae</taxon>
        <taxon>Caenorhabditis</taxon>
    </lineage>
</organism>
<comment type="similarity">
    <text evidence="5">Belongs to the WD repeat cdt2 family.</text>
</comment>
<name>A0A9P1N6L2_9PELO</name>
<dbReference type="GO" id="GO:0030674">
    <property type="term" value="F:protein-macromolecule adaptor activity"/>
    <property type="evidence" value="ECO:0007669"/>
    <property type="project" value="TreeGrafter"/>
</dbReference>
<feature type="compositionally biased region" description="Low complexity" evidence="7">
    <location>
        <begin position="202"/>
        <end position="213"/>
    </location>
</feature>
<keyword evidence="4" id="KW-0833">Ubl conjugation pathway</keyword>
<dbReference type="AlphaFoldDB" id="A0A9P1N6L2"/>
<dbReference type="Pfam" id="PF00400">
    <property type="entry name" value="WD40"/>
    <property type="match status" value="4"/>
</dbReference>
<dbReference type="GO" id="GO:0043161">
    <property type="term" value="P:proteasome-mediated ubiquitin-dependent protein catabolic process"/>
    <property type="evidence" value="ECO:0007669"/>
    <property type="project" value="TreeGrafter"/>
</dbReference>
<dbReference type="InterPro" id="IPR020472">
    <property type="entry name" value="WD40_PAC1"/>
</dbReference>
<proteinExistence type="inferred from homology"/>
<dbReference type="PANTHER" id="PTHR22852:SF0">
    <property type="entry name" value="DENTICLELESS PROTEIN HOMOLOG"/>
    <property type="match status" value="1"/>
</dbReference>
<evidence type="ECO:0000256" key="7">
    <source>
        <dbReference type="SAM" id="MobiDB-lite"/>
    </source>
</evidence>
<feature type="repeat" description="WD" evidence="6">
    <location>
        <begin position="87"/>
        <end position="129"/>
    </location>
</feature>
<feature type="region of interest" description="Disordered" evidence="7">
    <location>
        <begin position="621"/>
        <end position="658"/>
    </location>
</feature>
<dbReference type="PANTHER" id="PTHR22852">
    <property type="entry name" value="LETHAL 2 DENTICLELESS PROTEIN RETINOIC ACID-REGULATED NUCLEAR MATRIX-ASSOCIATED PROTEIN"/>
    <property type="match status" value="1"/>
</dbReference>
<feature type="repeat" description="WD" evidence="6">
    <location>
        <begin position="372"/>
        <end position="403"/>
    </location>
</feature>
<dbReference type="SUPFAM" id="SSF50978">
    <property type="entry name" value="WD40 repeat-like"/>
    <property type="match status" value="1"/>
</dbReference>
<feature type="region of interest" description="Disordered" evidence="7">
    <location>
        <begin position="186"/>
        <end position="213"/>
    </location>
</feature>
<gene>
    <name evidence="8" type="ORF">CAMP_LOCUS14401</name>
</gene>
<evidence type="ECO:0000313" key="9">
    <source>
        <dbReference type="Proteomes" id="UP001152747"/>
    </source>
</evidence>
<dbReference type="Proteomes" id="UP001152747">
    <property type="component" value="Unassembled WGS sequence"/>
</dbReference>
<dbReference type="OrthoDB" id="2096344at2759"/>
<dbReference type="PROSITE" id="PS50294">
    <property type="entry name" value="WD_REPEATS_REGION"/>
    <property type="match status" value="1"/>
</dbReference>
<dbReference type="GO" id="GO:0005634">
    <property type="term" value="C:nucleus"/>
    <property type="evidence" value="ECO:0007669"/>
    <property type="project" value="TreeGrafter"/>
</dbReference>
<dbReference type="Gene3D" id="2.130.10.10">
    <property type="entry name" value="YVTN repeat-like/Quinoprotein amine dehydrogenase"/>
    <property type="match status" value="2"/>
</dbReference>
<evidence type="ECO:0000313" key="8">
    <source>
        <dbReference type="EMBL" id="CAI5451764.1"/>
    </source>
</evidence>
<evidence type="ECO:0000256" key="3">
    <source>
        <dbReference type="ARBA" id="ARBA00022737"/>
    </source>
</evidence>
<feature type="compositionally biased region" description="Polar residues" evidence="7">
    <location>
        <begin position="186"/>
        <end position="195"/>
    </location>
</feature>
<keyword evidence="9" id="KW-1185">Reference proteome</keyword>
<evidence type="ECO:0000256" key="4">
    <source>
        <dbReference type="ARBA" id="ARBA00022786"/>
    </source>
</evidence>
<dbReference type="EMBL" id="CANHGI010000005">
    <property type="protein sequence ID" value="CAI5451764.1"/>
    <property type="molecule type" value="Genomic_DNA"/>
</dbReference>
<dbReference type="InterPro" id="IPR036322">
    <property type="entry name" value="WD40_repeat_dom_sf"/>
</dbReference>
<dbReference type="InterPro" id="IPR051865">
    <property type="entry name" value="WD-repeat_CDT2_adapter"/>
</dbReference>
<dbReference type="SMART" id="SM00320">
    <property type="entry name" value="WD40"/>
    <property type="match status" value="5"/>
</dbReference>
<comment type="caution">
    <text evidence="8">The sequence shown here is derived from an EMBL/GenBank/DDBJ whole genome shotgun (WGS) entry which is preliminary data.</text>
</comment>
<dbReference type="PRINTS" id="PR00320">
    <property type="entry name" value="GPROTEINBRPT"/>
</dbReference>
<sequence length="658" mass="74103">MSFFSILDDRRRYLRYPKELFENLESKFYSNPPTQTEHHDGWVTARFSLEEEHILFLGDDPGNIGIYNVEKLYDNAVPIEEKQLHFFPAHDGAIMDIVGVPNKSSSIVSISGDCTIRCWDLNQHNDNRSSDLFQGHEGSVRSLNFAPDDSNIFVSGARDGQVKIWDMRVSAVRKNDKLSRNSTITYKSAHPSQQAPHEKAATPKSKQSKQKPSAGVSVTSVLFLNDFTIASASSNAETGIRIWDIRKPGDSHPCQILKIPVTSSRKAGFGVTSLAIDRFRSSLFASCTNSIVYEYCTQTTSCSPLRAYSGAIIRDYYTQIACSPISDTIACGSDDKRAVIWDVQDQYVYRNDIFGDVNEAEKRRALLPKWSLEGHEGRVSCVGWSANAKYFMSLDDRGLRIWNEAEKCKCCDDDISEDTQMVEENRGIHHESAQPYKMTCSDDAISKIDSMCLAPRPRANSTIYQSPQKPRVSKRPLNTSPFKLSPQAKICKVSSSPFKPLNYLNEEKTPKHKKKKTAPYFYRYPTENLPNFVYDQFVKSLIGGDNKPSCSSKSLSKTSKKRIDDWWTSSATSENKASITPGRIRLPSVSEFGESACAKVISEEERNALLSPKKLVIISKNPISASKNDDSPRTSTRTPTEQKRRTSRNLLHYFNKKS</sequence>
<dbReference type="InterPro" id="IPR001680">
    <property type="entry name" value="WD40_rpt"/>
</dbReference>
<keyword evidence="2 6" id="KW-0853">WD repeat</keyword>
<accession>A0A9P1N6L2</accession>
<evidence type="ECO:0000256" key="2">
    <source>
        <dbReference type="ARBA" id="ARBA00022574"/>
    </source>
</evidence>
<comment type="pathway">
    <text evidence="1">Protein modification; protein ubiquitination.</text>
</comment>
<dbReference type="GO" id="GO:0007095">
    <property type="term" value="P:mitotic G2 DNA damage checkpoint signaling"/>
    <property type="evidence" value="ECO:0007669"/>
    <property type="project" value="TreeGrafter"/>
</dbReference>
<evidence type="ECO:0000256" key="1">
    <source>
        <dbReference type="ARBA" id="ARBA00004906"/>
    </source>
</evidence>
<feature type="repeat" description="WD" evidence="6">
    <location>
        <begin position="133"/>
        <end position="175"/>
    </location>
</feature>
<evidence type="ECO:0000256" key="6">
    <source>
        <dbReference type="PROSITE-ProRule" id="PRU00221"/>
    </source>
</evidence>